<dbReference type="GO" id="GO:0042796">
    <property type="term" value="P:snRNA transcription by RNA polymerase III"/>
    <property type="evidence" value="ECO:0007669"/>
    <property type="project" value="TreeGrafter"/>
</dbReference>
<sequence length="649" mass="68237">MRQSSRAIQNDTRQLLTAFREGDGLDFAAFARAWRQVHFATFHYAGRDNAEKTENMEIALAHVLHVMLASKLIETRVWGMFTLYALYNGQLCNPKVCIRVPITSFPDLVHLRDTLVADKLVDALYTFEQLEAAQAFLFTATASRAGLPVSRDANKALAMGARRLTSTYASELSERSAVNGIIDEDSIELVDKTFQRYFEAKCVLSALAAGDNAPSSAAAAAAAVANGSTALLHHALGGLGAESIGPSPMPSPLPFAPHEGSSHSLLQSGQGTSSSASSPFISTSSLSLLPATMHTASAGNSASAFGLGVPAVPAQPMKSLNIVSNAIAGDLAKTLGEYREEYRARLAEGKLDKTRRRAENVAMRAQASARRQNSQARRLDAKRMSAEQSKAECERILRQYLQLPATEADGETPSAQNESSSSAGEAATEPVAGDSMESDSLSTVGGSSGLRNKQPSRFVPTAAAASQDMPLVATTDPSAATHTPATAKPSRSRSRAPVFSKAALALSEGAAPRAGKQRTAAPPNPFTPLVVSSTPAVSGAGGDALASALEQDLAAEAAHATMQRAWEASTSRVRSATSSPRQRAAATSENSSNSDASSNRRTARGYNRDDDGEQDYVAGSSSSSSSSGSRSSRASTRRTRPRLATEDDG</sequence>
<dbReference type="GO" id="GO:0043565">
    <property type="term" value="F:sequence-specific DNA binding"/>
    <property type="evidence" value="ECO:0007669"/>
    <property type="project" value="TreeGrafter"/>
</dbReference>
<feature type="compositionally biased region" description="Low complexity" evidence="1">
    <location>
        <begin position="262"/>
        <end position="278"/>
    </location>
</feature>
<name>A0A0D2U780_CAPO3</name>
<gene>
    <name evidence="2" type="ORF">CAOG_002206</name>
</gene>
<feature type="region of interest" description="Disordered" evidence="1">
    <location>
        <begin position="558"/>
        <end position="649"/>
    </location>
</feature>
<dbReference type="EMBL" id="KE346362">
    <property type="protein sequence ID" value="KJE90996.1"/>
    <property type="molecule type" value="Genomic_DNA"/>
</dbReference>
<accession>A0A0D2U780</accession>
<feature type="region of interest" description="Disordered" evidence="1">
    <location>
        <begin position="357"/>
        <end position="390"/>
    </location>
</feature>
<dbReference type="OrthoDB" id="20127at2759"/>
<dbReference type="Pfam" id="PF09808">
    <property type="entry name" value="SNAPC1"/>
    <property type="match status" value="1"/>
</dbReference>
<proteinExistence type="predicted"/>
<dbReference type="RefSeq" id="XP_004348956.1">
    <property type="nucleotide sequence ID" value="XM_004348906.2"/>
</dbReference>
<evidence type="ECO:0000313" key="2">
    <source>
        <dbReference type="EMBL" id="KJE90996.1"/>
    </source>
</evidence>
<dbReference type="PANTHER" id="PTHR15131:SF3">
    <property type="entry name" value="SNRNA-ACTIVATING PROTEIN COMPLEX SUBUNIT 1"/>
    <property type="match status" value="1"/>
</dbReference>
<feature type="compositionally biased region" description="Polar residues" evidence="1">
    <location>
        <begin position="475"/>
        <end position="484"/>
    </location>
</feature>
<feature type="compositionally biased region" description="Basic and acidic residues" evidence="1">
    <location>
        <begin position="377"/>
        <end position="390"/>
    </location>
</feature>
<feature type="compositionally biased region" description="Polar residues" evidence="1">
    <location>
        <begin position="438"/>
        <end position="455"/>
    </location>
</feature>
<feature type="compositionally biased region" description="Low complexity" evidence="1">
    <location>
        <begin position="362"/>
        <end position="376"/>
    </location>
</feature>
<dbReference type="GO" id="GO:0019185">
    <property type="term" value="C:snRNA-activating protein complex"/>
    <property type="evidence" value="ECO:0007669"/>
    <property type="project" value="TreeGrafter"/>
</dbReference>
<feature type="compositionally biased region" description="Low complexity" evidence="1">
    <location>
        <begin position="568"/>
        <end position="600"/>
    </location>
</feature>
<evidence type="ECO:0000313" key="3">
    <source>
        <dbReference type="Proteomes" id="UP000008743"/>
    </source>
</evidence>
<keyword evidence="3" id="KW-1185">Reference proteome</keyword>
<dbReference type="InParanoid" id="A0A0D2U780"/>
<dbReference type="eggNOG" id="KOG4746">
    <property type="taxonomic scope" value="Eukaryota"/>
</dbReference>
<feature type="region of interest" description="Disordered" evidence="1">
    <location>
        <begin position="474"/>
        <end position="541"/>
    </location>
</feature>
<dbReference type="InterPro" id="IPR019188">
    <property type="entry name" value="SNAPC1"/>
</dbReference>
<dbReference type="PANTHER" id="PTHR15131">
    <property type="entry name" value="SMALL NUCLEAR RNA ACTIVATING COMPLEX, POLYPEPTIDE 1"/>
    <property type="match status" value="1"/>
</dbReference>
<feature type="region of interest" description="Disordered" evidence="1">
    <location>
        <begin position="405"/>
        <end position="455"/>
    </location>
</feature>
<protein>
    <submittedName>
        <fullName evidence="2">Uncharacterized protein</fullName>
    </submittedName>
</protein>
<dbReference type="STRING" id="595528.A0A0D2U780"/>
<evidence type="ECO:0000256" key="1">
    <source>
        <dbReference type="SAM" id="MobiDB-lite"/>
    </source>
</evidence>
<organism evidence="2 3">
    <name type="scientific">Capsaspora owczarzaki (strain ATCC 30864)</name>
    <dbReference type="NCBI Taxonomy" id="595528"/>
    <lineage>
        <taxon>Eukaryota</taxon>
        <taxon>Filasterea</taxon>
        <taxon>Capsaspora</taxon>
    </lineage>
</organism>
<feature type="compositionally biased region" description="Low complexity" evidence="1">
    <location>
        <begin position="411"/>
        <end position="429"/>
    </location>
</feature>
<dbReference type="OMA" id="HAYSTHE"/>
<feature type="compositionally biased region" description="Low complexity" evidence="1">
    <location>
        <begin position="618"/>
        <end position="634"/>
    </location>
</feature>
<dbReference type="GO" id="GO:0042795">
    <property type="term" value="P:snRNA transcription by RNA polymerase II"/>
    <property type="evidence" value="ECO:0007669"/>
    <property type="project" value="TreeGrafter"/>
</dbReference>
<feature type="region of interest" description="Disordered" evidence="1">
    <location>
        <begin position="247"/>
        <end position="278"/>
    </location>
</feature>
<dbReference type="AlphaFoldDB" id="A0A0D2U780"/>
<reference evidence="3" key="1">
    <citation type="submission" date="2011-02" db="EMBL/GenBank/DDBJ databases">
        <title>The Genome Sequence of Capsaspora owczarzaki ATCC 30864.</title>
        <authorList>
            <person name="Russ C."/>
            <person name="Cuomo C."/>
            <person name="Burger G."/>
            <person name="Gray M.W."/>
            <person name="Holland P.W.H."/>
            <person name="King N."/>
            <person name="Lang F.B.F."/>
            <person name="Roger A.J."/>
            <person name="Ruiz-Trillo I."/>
            <person name="Young S.K."/>
            <person name="Zeng Q."/>
            <person name="Gargeya S."/>
            <person name="Alvarado L."/>
            <person name="Berlin A."/>
            <person name="Chapman S.B."/>
            <person name="Chen Z."/>
            <person name="Freedman E."/>
            <person name="Gellesch M."/>
            <person name="Goldberg J."/>
            <person name="Griggs A."/>
            <person name="Gujja S."/>
            <person name="Heilman E."/>
            <person name="Heiman D."/>
            <person name="Howarth C."/>
            <person name="Mehta T."/>
            <person name="Neiman D."/>
            <person name="Pearson M."/>
            <person name="Roberts A."/>
            <person name="Saif S."/>
            <person name="Shea T."/>
            <person name="Shenoy N."/>
            <person name="Sisk P."/>
            <person name="Stolte C."/>
            <person name="Sykes S."/>
            <person name="White J."/>
            <person name="Yandava C."/>
            <person name="Haas B."/>
            <person name="Nusbaum C."/>
            <person name="Birren B."/>
        </authorList>
    </citation>
    <scope>NUCLEOTIDE SEQUENCE</scope>
    <source>
        <strain evidence="3">ATCC 30864</strain>
    </source>
</reference>
<dbReference type="Proteomes" id="UP000008743">
    <property type="component" value="Unassembled WGS sequence"/>
</dbReference>